<evidence type="ECO:0000259" key="4">
    <source>
        <dbReference type="Pfam" id="PF01926"/>
    </source>
</evidence>
<evidence type="ECO:0000256" key="2">
    <source>
        <dbReference type="ARBA" id="ARBA00023134"/>
    </source>
</evidence>
<dbReference type="GO" id="GO:0005739">
    <property type="term" value="C:mitochondrion"/>
    <property type="evidence" value="ECO:0007669"/>
    <property type="project" value="TreeGrafter"/>
</dbReference>
<dbReference type="InterPro" id="IPR006073">
    <property type="entry name" value="GTP-bd"/>
</dbReference>
<dbReference type="Gene3D" id="3.40.50.300">
    <property type="entry name" value="P-loop containing nucleotide triphosphate hydrolases"/>
    <property type="match status" value="1"/>
</dbReference>
<dbReference type="RefSeq" id="XP_033605961.1">
    <property type="nucleotide sequence ID" value="XM_033743180.1"/>
</dbReference>
<dbReference type="Pfam" id="PF01926">
    <property type="entry name" value="MMR_HSR1"/>
    <property type="match status" value="1"/>
</dbReference>
<dbReference type="GO" id="GO:0005525">
    <property type="term" value="F:GTP binding"/>
    <property type="evidence" value="ECO:0007669"/>
    <property type="project" value="UniProtKB-KW"/>
</dbReference>
<dbReference type="GO" id="GO:0032543">
    <property type="term" value="P:mitochondrial translation"/>
    <property type="evidence" value="ECO:0007669"/>
    <property type="project" value="TreeGrafter"/>
</dbReference>
<feature type="domain" description="G" evidence="4">
    <location>
        <begin position="135"/>
        <end position="233"/>
    </location>
</feature>
<sequence length="349" mass="38994">MATSFVPRAIFPTLQNLPKSYFIGHHKTAIQSIRKTISTIDLVIECRDYRVPLTSINPLFEQCLEGRPRVLVYTKRDVGNSASIEDANREKLLRNAYSPSTTVFFSDCTNKFHVSGILKYLKSQIPTASSLTGLQVLIVGMPNVGKSTLLNSLRHIGVNRKKAARTGDQPGVTRSMPSYVRIAQATGNWRDPGGVYVKDSPGVFVPYIPDPDAMLKLALCGCVKDTVIHPVQVADYLLYQINKHGKHNAYKRFCGPTNDIMELLLGVSKNLGMLKKQGEPMFEGAAVRWLQWFRHGRMGRFCLDEVSEESIREAHAAKPFITSYSAAKKQSKAIRIKGQRNITTEEQLP</sequence>
<dbReference type="Proteomes" id="UP000799437">
    <property type="component" value="Unassembled WGS sequence"/>
</dbReference>
<evidence type="ECO:0000256" key="1">
    <source>
        <dbReference type="ARBA" id="ARBA00022741"/>
    </source>
</evidence>
<dbReference type="InterPro" id="IPR016478">
    <property type="entry name" value="GTPase_MTG1"/>
</dbReference>
<dbReference type="GeneID" id="54484234"/>
<keyword evidence="1 3" id="KW-0547">Nucleotide-binding</keyword>
<dbReference type="Gene3D" id="1.10.1580.10">
    <property type="match status" value="1"/>
</dbReference>
<feature type="binding site" evidence="3">
    <location>
        <position position="202"/>
    </location>
    <ligand>
        <name>GTP</name>
        <dbReference type="ChEBI" id="CHEBI:37565"/>
    </ligand>
</feature>
<evidence type="ECO:0000256" key="3">
    <source>
        <dbReference type="PIRSR" id="PIRSR006230-1"/>
    </source>
</evidence>
<reference evidence="5" key="1">
    <citation type="journal article" date="2020" name="Stud. Mycol.">
        <title>101 Dothideomycetes genomes: a test case for predicting lifestyles and emergence of pathogens.</title>
        <authorList>
            <person name="Haridas S."/>
            <person name="Albert R."/>
            <person name="Binder M."/>
            <person name="Bloem J."/>
            <person name="Labutti K."/>
            <person name="Salamov A."/>
            <person name="Andreopoulos B."/>
            <person name="Baker S."/>
            <person name="Barry K."/>
            <person name="Bills G."/>
            <person name="Bluhm B."/>
            <person name="Cannon C."/>
            <person name="Castanera R."/>
            <person name="Culley D."/>
            <person name="Daum C."/>
            <person name="Ezra D."/>
            <person name="Gonzalez J."/>
            <person name="Henrissat B."/>
            <person name="Kuo A."/>
            <person name="Liang C."/>
            <person name="Lipzen A."/>
            <person name="Lutzoni F."/>
            <person name="Magnuson J."/>
            <person name="Mondo S."/>
            <person name="Nolan M."/>
            <person name="Ohm R."/>
            <person name="Pangilinan J."/>
            <person name="Park H.-J."/>
            <person name="Ramirez L."/>
            <person name="Alfaro M."/>
            <person name="Sun H."/>
            <person name="Tritt A."/>
            <person name="Yoshinaga Y."/>
            <person name="Zwiers L.-H."/>
            <person name="Turgeon B."/>
            <person name="Goodwin S."/>
            <person name="Spatafora J."/>
            <person name="Crous P."/>
            <person name="Grigoriev I."/>
        </authorList>
    </citation>
    <scope>NUCLEOTIDE SEQUENCE</scope>
    <source>
        <strain evidence="5">CBS 121739</strain>
    </source>
</reference>
<name>A0A6A6WMR5_9PEZI</name>
<organism evidence="5 6">
    <name type="scientific">Pseudovirgaria hyperparasitica</name>
    <dbReference type="NCBI Taxonomy" id="470096"/>
    <lineage>
        <taxon>Eukaryota</taxon>
        <taxon>Fungi</taxon>
        <taxon>Dikarya</taxon>
        <taxon>Ascomycota</taxon>
        <taxon>Pezizomycotina</taxon>
        <taxon>Dothideomycetes</taxon>
        <taxon>Dothideomycetes incertae sedis</taxon>
        <taxon>Acrospermales</taxon>
        <taxon>Acrospermaceae</taxon>
        <taxon>Pseudovirgaria</taxon>
    </lineage>
</organism>
<dbReference type="OrthoDB" id="269151at2759"/>
<accession>A0A6A6WMR5</accession>
<dbReference type="GO" id="GO:0003924">
    <property type="term" value="F:GTPase activity"/>
    <property type="evidence" value="ECO:0007669"/>
    <property type="project" value="TreeGrafter"/>
</dbReference>
<keyword evidence="6" id="KW-1185">Reference proteome</keyword>
<gene>
    <name evidence="5" type="ORF">EJ05DRAFT_472404</name>
</gene>
<proteinExistence type="predicted"/>
<dbReference type="SUPFAM" id="SSF52540">
    <property type="entry name" value="P-loop containing nucleoside triphosphate hydrolases"/>
    <property type="match status" value="1"/>
</dbReference>
<dbReference type="InterPro" id="IPR023179">
    <property type="entry name" value="GTP-bd_ortho_bundle_sf"/>
</dbReference>
<dbReference type="InterPro" id="IPR027417">
    <property type="entry name" value="P-loop_NTPase"/>
</dbReference>
<evidence type="ECO:0000313" key="6">
    <source>
        <dbReference type="Proteomes" id="UP000799437"/>
    </source>
</evidence>
<dbReference type="PIRSF" id="PIRSF006230">
    <property type="entry name" value="MG442"/>
    <property type="match status" value="1"/>
</dbReference>
<dbReference type="PANTHER" id="PTHR45782">
    <property type="entry name" value="MITOCHONDRIAL RIBOSOME-ASSOCIATED GTPASE 1"/>
    <property type="match status" value="1"/>
</dbReference>
<evidence type="ECO:0000313" key="5">
    <source>
        <dbReference type="EMBL" id="KAF2763510.1"/>
    </source>
</evidence>
<dbReference type="EMBL" id="ML996565">
    <property type="protein sequence ID" value="KAF2763510.1"/>
    <property type="molecule type" value="Genomic_DNA"/>
</dbReference>
<feature type="binding site" evidence="3">
    <location>
        <begin position="143"/>
        <end position="148"/>
    </location>
    <ligand>
        <name>GTP</name>
        <dbReference type="ChEBI" id="CHEBI:37565"/>
    </ligand>
</feature>
<protein>
    <submittedName>
        <fullName evidence="5">Mitochondrial GTPase-like protein 1</fullName>
    </submittedName>
</protein>
<dbReference type="PANTHER" id="PTHR45782:SF4">
    <property type="entry name" value="MITOCHONDRIAL RIBOSOME-ASSOCIATED GTPASE 1"/>
    <property type="match status" value="1"/>
</dbReference>
<dbReference type="AlphaFoldDB" id="A0A6A6WMR5"/>
<keyword evidence="2 3" id="KW-0342">GTP-binding</keyword>